<reference evidence="2 3" key="3">
    <citation type="submission" date="2019-11" db="EMBL/GenBank/DDBJ databases">
        <title>A de novo genome assembly of a pear dwarfing rootstock.</title>
        <authorList>
            <person name="Wang F."/>
            <person name="Wang J."/>
            <person name="Li S."/>
            <person name="Zhang Y."/>
            <person name="Fang M."/>
            <person name="Ma L."/>
            <person name="Zhao Y."/>
            <person name="Jiang S."/>
        </authorList>
    </citation>
    <scope>NUCLEOTIDE SEQUENCE [LARGE SCALE GENOMIC DNA]</scope>
    <source>
        <strain evidence="2">S2</strain>
        <tissue evidence="2">Leaf</tissue>
    </source>
</reference>
<proteinExistence type="predicted"/>
<evidence type="ECO:0000256" key="1">
    <source>
        <dbReference type="SAM" id="MobiDB-lite"/>
    </source>
</evidence>
<dbReference type="AlphaFoldDB" id="A0A5N5G0Y1"/>
<dbReference type="Proteomes" id="UP000327157">
    <property type="component" value="Chromosome 14"/>
</dbReference>
<reference evidence="2 3" key="1">
    <citation type="submission" date="2019-09" db="EMBL/GenBank/DDBJ databases">
        <authorList>
            <person name="Ou C."/>
        </authorList>
    </citation>
    <scope>NUCLEOTIDE SEQUENCE [LARGE SCALE GENOMIC DNA]</scope>
    <source>
        <strain evidence="2">S2</strain>
        <tissue evidence="2">Leaf</tissue>
    </source>
</reference>
<keyword evidence="3" id="KW-1185">Reference proteome</keyword>
<sequence>MVPAVLTTLNPKAASQGGSRPQNGTVRPPSSSSTEQQLWPARLRQPNSMSKSLDCTDERKMVSGYGECG</sequence>
<name>A0A5N5G0Y1_9ROSA</name>
<evidence type="ECO:0000313" key="2">
    <source>
        <dbReference type="EMBL" id="KAB2609055.1"/>
    </source>
</evidence>
<feature type="region of interest" description="Disordered" evidence="1">
    <location>
        <begin position="1"/>
        <end position="51"/>
    </location>
</feature>
<gene>
    <name evidence="2" type="ORF">D8674_012223</name>
</gene>
<dbReference type="EMBL" id="SMOL01000553">
    <property type="protein sequence ID" value="KAB2609055.1"/>
    <property type="molecule type" value="Genomic_DNA"/>
</dbReference>
<organism evidence="2 3">
    <name type="scientific">Pyrus ussuriensis x Pyrus communis</name>
    <dbReference type="NCBI Taxonomy" id="2448454"/>
    <lineage>
        <taxon>Eukaryota</taxon>
        <taxon>Viridiplantae</taxon>
        <taxon>Streptophyta</taxon>
        <taxon>Embryophyta</taxon>
        <taxon>Tracheophyta</taxon>
        <taxon>Spermatophyta</taxon>
        <taxon>Magnoliopsida</taxon>
        <taxon>eudicotyledons</taxon>
        <taxon>Gunneridae</taxon>
        <taxon>Pentapetalae</taxon>
        <taxon>rosids</taxon>
        <taxon>fabids</taxon>
        <taxon>Rosales</taxon>
        <taxon>Rosaceae</taxon>
        <taxon>Amygdaloideae</taxon>
        <taxon>Maleae</taxon>
        <taxon>Pyrus</taxon>
    </lineage>
</organism>
<protein>
    <submittedName>
        <fullName evidence="2">QWRF motif-containing protein 2</fullName>
    </submittedName>
</protein>
<evidence type="ECO:0000313" key="3">
    <source>
        <dbReference type="Proteomes" id="UP000327157"/>
    </source>
</evidence>
<comment type="caution">
    <text evidence="2">The sequence shown here is derived from an EMBL/GenBank/DDBJ whole genome shotgun (WGS) entry which is preliminary data.</text>
</comment>
<feature type="compositionally biased region" description="Polar residues" evidence="1">
    <location>
        <begin position="16"/>
        <end position="37"/>
    </location>
</feature>
<accession>A0A5N5G0Y1</accession>
<reference evidence="3" key="2">
    <citation type="submission" date="2019-10" db="EMBL/GenBank/DDBJ databases">
        <title>A de novo genome assembly of a pear dwarfing rootstock.</title>
        <authorList>
            <person name="Wang F."/>
            <person name="Wang J."/>
            <person name="Li S."/>
            <person name="Zhang Y."/>
            <person name="Fang M."/>
            <person name="Ma L."/>
            <person name="Zhao Y."/>
            <person name="Jiang S."/>
        </authorList>
    </citation>
    <scope>NUCLEOTIDE SEQUENCE [LARGE SCALE GENOMIC DNA]</scope>
</reference>